<keyword evidence="2" id="KW-0238">DNA-binding</keyword>
<protein>
    <submittedName>
        <fullName evidence="5">Helix-turn-helix transcriptional regulator</fullName>
    </submittedName>
</protein>
<dbReference type="Pfam" id="PF00717">
    <property type="entry name" value="Peptidase_S24"/>
    <property type="match status" value="1"/>
</dbReference>
<feature type="domain" description="HTH cro/C1-type" evidence="4">
    <location>
        <begin position="8"/>
        <end position="61"/>
    </location>
</feature>
<dbReference type="Gene3D" id="1.10.260.40">
    <property type="entry name" value="lambda repressor-like DNA-binding domains"/>
    <property type="match status" value="1"/>
</dbReference>
<dbReference type="InterPro" id="IPR015927">
    <property type="entry name" value="Peptidase_S24_S26A/B/C"/>
</dbReference>
<evidence type="ECO:0000259" key="4">
    <source>
        <dbReference type="PROSITE" id="PS50943"/>
    </source>
</evidence>
<dbReference type="InterPro" id="IPR010982">
    <property type="entry name" value="Lambda_DNA-bd_dom_sf"/>
</dbReference>
<dbReference type="SMART" id="SM00530">
    <property type="entry name" value="HTH_XRE"/>
    <property type="match status" value="1"/>
</dbReference>
<keyword evidence="6" id="KW-1185">Reference proteome</keyword>
<dbReference type="InterPro" id="IPR001387">
    <property type="entry name" value="Cro/C1-type_HTH"/>
</dbReference>
<dbReference type="InterPro" id="IPR036286">
    <property type="entry name" value="LexA/Signal_pep-like_sf"/>
</dbReference>
<dbReference type="Gene3D" id="2.10.109.10">
    <property type="entry name" value="Umud Fragment, subunit A"/>
    <property type="match status" value="1"/>
</dbReference>
<evidence type="ECO:0000256" key="1">
    <source>
        <dbReference type="ARBA" id="ARBA00023015"/>
    </source>
</evidence>
<dbReference type="Pfam" id="PF01381">
    <property type="entry name" value="HTH_3"/>
    <property type="match status" value="1"/>
</dbReference>
<evidence type="ECO:0000313" key="6">
    <source>
        <dbReference type="Proteomes" id="UP000614058"/>
    </source>
</evidence>
<keyword evidence="3" id="KW-0804">Transcription</keyword>
<keyword evidence="1" id="KW-0805">Transcription regulation</keyword>
<dbReference type="PROSITE" id="PS50943">
    <property type="entry name" value="HTH_CROC1"/>
    <property type="match status" value="1"/>
</dbReference>
<accession>A0ABS1BQN1</accession>
<name>A0ABS1BQN1_9NEIS</name>
<organism evidence="5 6">
    <name type="scientific">Kingella bonacorsii</name>
    <dbReference type="NCBI Taxonomy" id="2796361"/>
    <lineage>
        <taxon>Bacteria</taxon>
        <taxon>Pseudomonadati</taxon>
        <taxon>Pseudomonadota</taxon>
        <taxon>Betaproteobacteria</taxon>
        <taxon>Neisseriales</taxon>
        <taxon>Neisseriaceae</taxon>
        <taxon>Kingella</taxon>
    </lineage>
</organism>
<comment type="caution">
    <text evidence="5">The sequence shown here is derived from an EMBL/GenBank/DDBJ whole genome shotgun (WGS) entry which is preliminary data.</text>
</comment>
<dbReference type="Proteomes" id="UP000614058">
    <property type="component" value="Unassembled WGS sequence"/>
</dbReference>
<gene>
    <name evidence="5" type="ORF">JDW22_02910</name>
</gene>
<reference evidence="5 6" key="1">
    <citation type="journal article" date="2021" name="Pathogens">
        <title>Isolation and Characterization of Kingella bonacorsii sp. nov., A Novel Kingella Species Detected in a Stable Periodontitis Subject.</title>
        <authorList>
            <person name="Antezack A."/>
            <person name="Boxberger M."/>
            <person name="Rolland C."/>
            <person name="Monnet-Corti V."/>
            <person name="La Scola B."/>
        </authorList>
    </citation>
    <scope>NUCLEOTIDE SEQUENCE [LARGE SCALE GENOMIC DNA]</scope>
    <source>
        <strain evidence="5 6">Marseille-Q4569</strain>
    </source>
</reference>
<dbReference type="CDD" id="cd06529">
    <property type="entry name" value="S24_LexA-like"/>
    <property type="match status" value="1"/>
</dbReference>
<dbReference type="InterPro" id="IPR039418">
    <property type="entry name" value="LexA-like"/>
</dbReference>
<evidence type="ECO:0000256" key="2">
    <source>
        <dbReference type="ARBA" id="ARBA00023125"/>
    </source>
</evidence>
<dbReference type="SUPFAM" id="SSF47413">
    <property type="entry name" value="lambda repressor-like DNA-binding domains"/>
    <property type="match status" value="1"/>
</dbReference>
<evidence type="ECO:0000256" key="3">
    <source>
        <dbReference type="ARBA" id="ARBA00023163"/>
    </source>
</evidence>
<dbReference type="PANTHER" id="PTHR40661">
    <property type="match status" value="1"/>
</dbReference>
<dbReference type="EMBL" id="JAEHNZ010000001">
    <property type="protein sequence ID" value="MBK0395567.1"/>
    <property type="molecule type" value="Genomic_DNA"/>
</dbReference>
<dbReference type="CDD" id="cd00093">
    <property type="entry name" value="HTH_XRE"/>
    <property type="match status" value="1"/>
</dbReference>
<sequence length="241" mass="27213">MKTLKERLVYAREQKKMSQTALGKAIGKSQSAIAALETGRNQGTTHIAKIADVLGVSPMWLETGQGEMYPITTASLNPANFAPRINELHDIHRPMLWSNNTPLPKDDYVFAPFLKETELRGGDGSFEIPDYNGFRLPFGKATLHRKGIMPDNVICCTLTGDSMEPRIPEYATIAVDKGIENIRDGKIYAFQHGELFRVKYLSRLPGNKVRIRSENENYEDEIVDGEDIRIIGRVFWWSVLD</sequence>
<dbReference type="SUPFAM" id="SSF51306">
    <property type="entry name" value="LexA/Signal peptidase"/>
    <property type="match status" value="1"/>
</dbReference>
<evidence type="ECO:0000313" key="5">
    <source>
        <dbReference type="EMBL" id="MBK0395567.1"/>
    </source>
</evidence>
<proteinExistence type="predicted"/>
<dbReference type="PANTHER" id="PTHR40661:SF2">
    <property type="entry name" value="HTH-TYPE TRANSCRIPTIONAL REGULATOR PRTR"/>
    <property type="match status" value="1"/>
</dbReference>